<dbReference type="Gene3D" id="3.90.25.10">
    <property type="entry name" value="UDP-galactose 4-epimerase, domain 1"/>
    <property type="match status" value="1"/>
</dbReference>
<reference evidence="4 5" key="1">
    <citation type="submission" date="2019-09" db="EMBL/GenBank/DDBJ databases">
        <authorList>
            <person name="Brejova B."/>
        </authorList>
    </citation>
    <scope>NUCLEOTIDE SEQUENCE [LARGE SCALE GENOMIC DNA]</scope>
</reference>
<dbReference type="AlphaFoldDB" id="A0A5E8BY41"/>
<accession>A0A5E8BY41</accession>
<keyword evidence="5" id="KW-1185">Reference proteome</keyword>
<name>A0A5E8BY41_9ASCO</name>
<gene>
    <name evidence="4" type="ORF">SAPINGB_P004646</name>
</gene>
<dbReference type="RefSeq" id="XP_031855252.1">
    <property type="nucleotide sequence ID" value="XM_031999361.1"/>
</dbReference>
<keyword evidence="1" id="KW-0521">NADP</keyword>
<dbReference type="SUPFAM" id="SSF51735">
    <property type="entry name" value="NAD(P)-binding Rossmann-fold domains"/>
    <property type="match status" value="1"/>
</dbReference>
<dbReference type="Gene3D" id="3.40.50.720">
    <property type="entry name" value="NAD(P)-binding Rossmann-like Domain"/>
    <property type="match status" value="1"/>
</dbReference>
<sequence>MSKPVVAIVGANGVLAKNLIAALLSPAYNDTISFPIRLVTGNVEKTKTLEAVAASPELFDIYKADILSGEGLAKPFTGATAVVNLVGVYGFSHNQITDAAADAGSVKLYIPSEFGVKTTKEKLGKYAPIFGVKLSAREHALTKSYKTVAVFNGLFTEFAFTIPGLGGFVSDSRIEVYSPDADYTTTSLPDVGRAIAAIVSKSLDEDEIPDQVVLRGDTINGKKLAEIYEKIKSTKVEYVEKPAEDILSVTDKIVDTGYAKDMNEFGAVLIALFSQGFTNLTPNYEEVTGSDFKFESATEVAERLFK</sequence>
<dbReference type="EMBL" id="CABVLU010000003">
    <property type="protein sequence ID" value="VVT55549.1"/>
    <property type="molecule type" value="Genomic_DNA"/>
</dbReference>
<evidence type="ECO:0000256" key="1">
    <source>
        <dbReference type="ARBA" id="ARBA00022857"/>
    </source>
</evidence>
<organism evidence="4 5">
    <name type="scientific">Magnusiomyces paraingens</name>
    <dbReference type="NCBI Taxonomy" id="2606893"/>
    <lineage>
        <taxon>Eukaryota</taxon>
        <taxon>Fungi</taxon>
        <taxon>Dikarya</taxon>
        <taxon>Ascomycota</taxon>
        <taxon>Saccharomycotina</taxon>
        <taxon>Dipodascomycetes</taxon>
        <taxon>Dipodascales</taxon>
        <taxon>Dipodascaceae</taxon>
        <taxon>Magnusiomyces</taxon>
    </lineage>
</organism>
<dbReference type="GeneID" id="43583461"/>
<dbReference type="InterPro" id="IPR036291">
    <property type="entry name" value="NAD(P)-bd_dom_sf"/>
</dbReference>
<evidence type="ECO:0000259" key="3">
    <source>
        <dbReference type="Pfam" id="PF05368"/>
    </source>
</evidence>
<proteinExistence type="predicted"/>
<dbReference type="InterPro" id="IPR008030">
    <property type="entry name" value="NmrA-like"/>
</dbReference>
<dbReference type="PANTHER" id="PTHR47706">
    <property type="entry name" value="NMRA-LIKE FAMILY PROTEIN"/>
    <property type="match status" value="1"/>
</dbReference>
<dbReference type="OrthoDB" id="9974981at2759"/>
<keyword evidence="2" id="KW-0560">Oxidoreductase</keyword>
<feature type="domain" description="NmrA-like" evidence="3">
    <location>
        <begin position="3"/>
        <end position="265"/>
    </location>
</feature>
<dbReference type="InterPro" id="IPR051609">
    <property type="entry name" value="NmrA/Isoflavone_reductase-like"/>
</dbReference>
<evidence type="ECO:0000313" key="5">
    <source>
        <dbReference type="Proteomes" id="UP000398389"/>
    </source>
</evidence>
<dbReference type="Proteomes" id="UP000398389">
    <property type="component" value="Unassembled WGS sequence"/>
</dbReference>
<evidence type="ECO:0000256" key="2">
    <source>
        <dbReference type="ARBA" id="ARBA00023002"/>
    </source>
</evidence>
<evidence type="ECO:0000313" key="4">
    <source>
        <dbReference type="EMBL" id="VVT55549.1"/>
    </source>
</evidence>
<dbReference type="GO" id="GO:0016491">
    <property type="term" value="F:oxidoreductase activity"/>
    <property type="evidence" value="ECO:0007669"/>
    <property type="project" value="UniProtKB-KW"/>
</dbReference>
<dbReference type="Pfam" id="PF05368">
    <property type="entry name" value="NmrA"/>
    <property type="match status" value="1"/>
</dbReference>
<protein>
    <recommendedName>
        <fullName evidence="3">NmrA-like domain-containing protein</fullName>
    </recommendedName>
</protein>
<dbReference type="PANTHER" id="PTHR47706:SF9">
    <property type="entry name" value="NMRA-LIKE DOMAIN-CONTAINING PROTEIN-RELATED"/>
    <property type="match status" value="1"/>
</dbReference>